<protein>
    <submittedName>
        <fullName evidence="2">Uncharacterized protein</fullName>
    </submittedName>
</protein>
<gene>
    <name evidence="2" type="ORF">WOA13_01285</name>
</gene>
<keyword evidence="3" id="KW-1185">Reference proteome</keyword>
<feature type="transmembrane region" description="Helical" evidence="1">
    <location>
        <begin position="139"/>
        <end position="159"/>
    </location>
</feature>
<keyword evidence="1" id="KW-0472">Membrane</keyword>
<keyword evidence="1" id="KW-1133">Transmembrane helix</keyword>
<dbReference type="Proteomes" id="UP001396646">
    <property type="component" value="Unassembled WGS sequence"/>
</dbReference>
<name>A0ABU9KQ13_9EURY</name>
<keyword evidence="1" id="KW-0812">Transmembrane</keyword>
<evidence type="ECO:0000313" key="3">
    <source>
        <dbReference type="Proteomes" id="UP001396646"/>
    </source>
</evidence>
<proteinExistence type="predicted"/>
<sequence>MSKGEEFLGTALSIERHETHANVFGQQAEDFLSFRLQITDQNGNTETLLPVEIRAKQIINRVQEGDFVNVVGKVNKQGVLIPHKIFNITSKSEIHIKKRMGLASIFLIGPLILLSIVGVIGFFGGLLGIVASQGHPEELMISIIVFIVGCICLGLWYHIGHRLK</sequence>
<accession>A0ABU9KQ13</accession>
<dbReference type="RefSeq" id="WP_342126196.1">
    <property type="nucleotide sequence ID" value="NZ_JBCAUS010000002.1"/>
</dbReference>
<feature type="transmembrane region" description="Helical" evidence="1">
    <location>
        <begin position="101"/>
        <end position="127"/>
    </location>
</feature>
<comment type="caution">
    <text evidence="2">The sequence shown here is derived from an EMBL/GenBank/DDBJ whole genome shotgun (WGS) entry which is preliminary data.</text>
</comment>
<reference evidence="2 3" key="1">
    <citation type="submission" date="2024-04" db="EMBL/GenBank/DDBJ databases">
        <title>Methanococcoides sp. LMO-2.</title>
        <authorList>
            <person name="Liang L."/>
        </authorList>
    </citation>
    <scope>NUCLEOTIDE SEQUENCE [LARGE SCALE GENOMIC DNA]</scope>
    <source>
        <strain evidence="2 3">LMO-2</strain>
    </source>
</reference>
<organism evidence="2 3">
    <name type="scientific">Methanococcoides cohabitans</name>
    <dbReference type="NCBI Taxonomy" id="3136559"/>
    <lineage>
        <taxon>Archaea</taxon>
        <taxon>Methanobacteriati</taxon>
        <taxon>Methanobacteriota</taxon>
        <taxon>Stenosarchaea group</taxon>
        <taxon>Methanomicrobia</taxon>
        <taxon>Methanosarcinales</taxon>
        <taxon>Methanosarcinaceae</taxon>
        <taxon>Methanococcoides</taxon>
    </lineage>
</organism>
<evidence type="ECO:0000313" key="2">
    <source>
        <dbReference type="EMBL" id="MEL4304472.1"/>
    </source>
</evidence>
<evidence type="ECO:0000256" key="1">
    <source>
        <dbReference type="SAM" id="Phobius"/>
    </source>
</evidence>
<dbReference type="EMBL" id="JBCAUS010000002">
    <property type="protein sequence ID" value="MEL4304472.1"/>
    <property type="molecule type" value="Genomic_DNA"/>
</dbReference>